<feature type="transmembrane region" description="Helical" evidence="6">
    <location>
        <begin position="325"/>
        <end position="346"/>
    </location>
</feature>
<dbReference type="HOGENOM" id="CLU_701351_0_0_2"/>
<evidence type="ECO:0000256" key="1">
    <source>
        <dbReference type="ARBA" id="ARBA00004651"/>
    </source>
</evidence>
<feature type="transmembrane region" description="Helical" evidence="6">
    <location>
        <begin position="36"/>
        <end position="58"/>
    </location>
</feature>
<evidence type="ECO:0000313" key="8">
    <source>
        <dbReference type="Proteomes" id="UP000000578"/>
    </source>
</evidence>
<dbReference type="STRING" id="228908.NEQ090"/>
<dbReference type="EMBL" id="AE017199">
    <property type="protein sequence ID" value="AAR38946.1"/>
    <property type="molecule type" value="Genomic_DNA"/>
</dbReference>
<feature type="transmembrane region" description="Helical" evidence="6">
    <location>
        <begin position="130"/>
        <end position="147"/>
    </location>
</feature>
<feature type="transmembrane region" description="Helical" evidence="6">
    <location>
        <begin position="261"/>
        <end position="287"/>
    </location>
</feature>
<organism evidence="7 8">
    <name type="scientific">Nanoarchaeum equitans (strain Kin4-M)</name>
    <dbReference type="NCBI Taxonomy" id="228908"/>
    <lineage>
        <taxon>Archaea</taxon>
        <taxon>Nanobdellota</taxon>
        <taxon>Candidatus Nanoarchaeia</taxon>
        <taxon>Nanoarchaeales</taxon>
        <taxon>Nanoarchaeaceae</taxon>
        <taxon>Nanoarchaeum</taxon>
    </lineage>
</organism>
<sequence length="393" mass="44824">MKILNNLINEKLGTLISTLIYSAITIILARRLDSNSFGLFVIFTSLTMTYALLINLGTAQQIIKYKDTKYYGIILAGIIIFLPIFLGLYYFLQSLISDPIIYLLLVLDSIFLAFIMTLRANLIANYQYDLYSISMLLDAILKLIISLFSRNIFLDWVITDFLIASALFIYIKPKITVKNLTKSELYHLISYNLINLAKNTYYITDTMIVGFLLSLKDAGIYKLVSQTIEALLNIFNARNVLAPAIRDLNWKDSLKLLGKTIFYHSLIAIIFAIAFILLGKKVIVLLLGKQYEIVYDLTLIALPIVFLDSLSYINVLFEYKGFPHLSAIALWISLIVNIFFDLILIPKYSIKGAIIATILSYASAILFGLFSYLFYVFPQIKAKLKKIYKEKLK</sequence>
<dbReference type="PANTHER" id="PTHR30250">
    <property type="entry name" value="PST FAMILY PREDICTED COLANIC ACID TRANSPORTER"/>
    <property type="match status" value="1"/>
</dbReference>
<feature type="transmembrane region" description="Helical" evidence="6">
    <location>
        <begin position="352"/>
        <end position="377"/>
    </location>
</feature>
<keyword evidence="5 6" id="KW-0472">Membrane</keyword>
<evidence type="ECO:0000256" key="6">
    <source>
        <dbReference type="SAM" id="Phobius"/>
    </source>
</evidence>
<evidence type="ECO:0000256" key="3">
    <source>
        <dbReference type="ARBA" id="ARBA00022692"/>
    </source>
</evidence>
<dbReference type="BioCyc" id="NEQU228908:GJB6-99-MONOMER"/>
<dbReference type="GO" id="GO:0005886">
    <property type="term" value="C:plasma membrane"/>
    <property type="evidence" value="ECO:0007669"/>
    <property type="project" value="UniProtKB-SubCell"/>
</dbReference>
<dbReference type="Proteomes" id="UP000000578">
    <property type="component" value="Chromosome"/>
</dbReference>
<keyword evidence="3 6" id="KW-0812">Transmembrane</keyword>
<name>Q74N83_NANEQ</name>
<reference evidence="7 8" key="1">
    <citation type="journal article" date="2003" name="Proc. Natl. Acad. Sci. U.S.A.">
        <title>The genome of Nanoarchaeum equitans: insights into early archaeal evolution and derived parasitism.</title>
        <authorList>
            <person name="Waters E."/>
            <person name="Hohn M.J."/>
            <person name="Ahel I."/>
            <person name="Graham D.E."/>
            <person name="Adams M.D."/>
            <person name="Barnstead M."/>
            <person name="Beeson K.Y."/>
            <person name="Bibbs L."/>
            <person name="Bolanos R."/>
            <person name="Keller M."/>
            <person name="Kretz K."/>
            <person name="Lin X."/>
            <person name="Mathur E."/>
            <person name="Ni J."/>
            <person name="Podar M."/>
            <person name="Richardson T."/>
            <person name="Sutton G.G."/>
            <person name="Simon M."/>
            <person name="Soll D."/>
            <person name="Stetter K.O."/>
            <person name="Short J.M."/>
            <person name="Noordewier M."/>
        </authorList>
    </citation>
    <scope>NUCLEOTIDE SEQUENCE [LARGE SCALE GENOMIC DNA]</scope>
    <source>
        <strain evidence="7 8">Kin4-M</strain>
    </source>
</reference>
<accession>Q74N83</accession>
<gene>
    <name evidence="7" type="ordered locus">NEQ090</name>
</gene>
<keyword evidence="8" id="KW-1185">Reference proteome</keyword>
<dbReference type="KEGG" id="neq:NEQ090"/>
<feature type="transmembrane region" description="Helical" evidence="6">
    <location>
        <begin position="70"/>
        <end position="93"/>
    </location>
</feature>
<evidence type="ECO:0000256" key="4">
    <source>
        <dbReference type="ARBA" id="ARBA00022989"/>
    </source>
</evidence>
<dbReference type="AlphaFoldDB" id="Q74N83"/>
<dbReference type="EnsemblBacteria" id="AAR38946">
    <property type="protein sequence ID" value="AAR38946"/>
    <property type="gene ID" value="NEQ090"/>
</dbReference>
<feature type="transmembrane region" description="Helical" evidence="6">
    <location>
        <begin position="12"/>
        <end position="30"/>
    </location>
</feature>
<comment type="subcellular location">
    <subcellularLocation>
        <location evidence="1">Cell membrane</location>
        <topology evidence="1">Multi-pass membrane protein</topology>
    </subcellularLocation>
</comment>
<feature type="transmembrane region" description="Helical" evidence="6">
    <location>
        <begin position="153"/>
        <end position="171"/>
    </location>
</feature>
<proteinExistence type="predicted"/>
<feature type="transmembrane region" description="Helical" evidence="6">
    <location>
        <begin position="99"/>
        <end position="118"/>
    </location>
</feature>
<evidence type="ECO:0000313" key="7">
    <source>
        <dbReference type="EMBL" id="AAR38946.1"/>
    </source>
</evidence>
<evidence type="ECO:0000256" key="5">
    <source>
        <dbReference type="ARBA" id="ARBA00023136"/>
    </source>
</evidence>
<feature type="transmembrane region" description="Helical" evidence="6">
    <location>
        <begin position="293"/>
        <end position="313"/>
    </location>
</feature>
<evidence type="ECO:0000256" key="2">
    <source>
        <dbReference type="ARBA" id="ARBA00022475"/>
    </source>
</evidence>
<keyword evidence="2" id="KW-1003">Cell membrane</keyword>
<dbReference type="PANTHER" id="PTHR30250:SF11">
    <property type="entry name" value="O-ANTIGEN TRANSPORTER-RELATED"/>
    <property type="match status" value="1"/>
</dbReference>
<protein>
    <submittedName>
        <fullName evidence="7">NEQ090</fullName>
    </submittedName>
</protein>
<keyword evidence="4 6" id="KW-1133">Transmembrane helix</keyword>
<dbReference type="InterPro" id="IPR050833">
    <property type="entry name" value="Poly_Biosynth_Transport"/>
</dbReference>